<evidence type="ECO:0000313" key="1">
    <source>
        <dbReference type="EMBL" id="WDH82531.1"/>
    </source>
</evidence>
<dbReference type="EMBL" id="CP118101">
    <property type="protein sequence ID" value="WDH82531.1"/>
    <property type="molecule type" value="Genomic_DNA"/>
</dbReference>
<dbReference type="EMBL" id="CP118108">
    <property type="protein sequence ID" value="WDI02277.1"/>
    <property type="molecule type" value="Genomic_DNA"/>
</dbReference>
<keyword evidence="4" id="KW-1185">Reference proteome</keyword>
<protein>
    <recommendedName>
        <fullName evidence="5">C2H2-type domain-containing protein</fullName>
    </recommendedName>
</protein>
<evidence type="ECO:0000313" key="2">
    <source>
        <dbReference type="EMBL" id="WDI02277.1"/>
    </source>
</evidence>
<evidence type="ECO:0000313" key="3">
    <source>
        <dbReference type="Proteomes" id="UP001220962"/>
    </source>
</evidence>
<accession>A0AAX3MZH2</accession>
<name>A0AAX3MZH2_9BACL</name>
<evidence type="ECO:0000313" key="4">
    <source>
        <dbReference type="Proteomes" id="UP001221519"/>
    </source>
</evidence>
<organism evidence="1 3">
    <name type="scientific">Paenibacillus urinalis</name>
    <dbReference type="NCBI Taxonomy" id="521520"/>
    <lineage>
        <taxon>Bacteria</taxon>
        <taxon>Bacillati</taxon>
        <taxon>Bacillota</taxon>
        <taxon>Bacilli</taxon>
        <taxon>Bacillales</taxon>
        <taxon>Paenibacillaceae</taxon>
        <taxon>Paenibacillus</taxon>
    </lineage>
</organism>
<dbReference type="Proteomes" id="UP001221519">
    <property type="component" value="Chromosome"/>
</dbReference>
<evidence type="ECO:0008006" key="5">
    <source>
        <dbReference type="Google" id="ProtNLM"/>
    </source>
</evidence>
<sequence>MMKCHICGKSLNDVLEHVEHILHECSQIQADQVLQADHEQEAGYDPA</sequence>
<reference evidence="1 4" key="1">
    <citation type="submission" date="2023-02" db="EMBL/GenBank/DDBJ databases">
        <title>Pathogen: clinical or host-associated sample.</title>
        <authorList>
            <person name="Hergert J."/>
            <person name="Casey R."/>
            <person name="Wagner J."/>
            <person name="Young E.L."/>
            <person name="Oakeson K.F."/>
        </authorList>
    </citation>
    <scope>NUCLEOTIDE SEQUENCE</scope>
    <source>
        <strain evidence="2 4">2022CK-00829</strain>
        <strain evidence="1">2022CK-00830</strain>
    </source>
</reference>
<proteinExistence type="predicted"/>
<dbReference type="Proteomes" id="UP001220962">
    <property type="component" value="Chromosome"/>
</dbReference>
<dbReference type="RefSeq" id="WP_274337755.1">
    <property type="nucleotide sequence ID" value="NZ_CP118101.1"/>
</dbReference>
<gene>
    <name evidence="1" type="ORF">PUW23_24305</name>
    <name evidence="2" type="ORF">PUW25_24295</name>
</gene>
<dbReference type="AlphaFoldDB" id="A0AAX3MZH2"/>